<dbReference type="OrthoDB" id="5148879at2"/>
<protein>
    <recommendedName>
        <fullName evidence="3">DUF2993 domain-containing protein</fullName>
    </recommendedName>
</protein>
<organism evidence="1 2">
    <name type="scientific">Xylanimonas allomyrinae</name>
    <dbReference type="NCBI Taxonomy" id="2509459"/>
    <lineage>
        <taxon>Bacteria</taxon>
        <taxon>Bacillati</taxon>
        <taxon>Actinomycetota</taxon>
        <taxon>Actinomycetes</taxon>
        <taxon>Micrococcales</taxon>
        <taxon>Promicromonosporaceae</taxon>
        <taxon>Xylanimonas</taxon>
    </lineage>
</organism>
<evidence type="ECO:0008006" key="3">
    <source>
        <dbReference type="Google" id="ProtNLM"/>
    </source>
</evidence>
<dbReference type="EMBL" id="CP035495">
    <property type="protein sequence ID" value="QAY62051.1"/>
    <property type="molecule type" value="Genomic_DNA"/>
</dbReference>
<evidence type="ECO:0000313" key="1">
    <source>
        <dbReference type="EMBL" id="QAY62051.1"/>
    </source>
</evidence>
<sequence length="155" mass="15611">MLLQLTPAEALGLASMSGAGLPSFVTSVSADADTVRVTADLRRLGELPGPLKLAARLTPVVRADVRVLGFADGRATLEVEAHAGGLPVGKLLGLLAGPLSARIAAQGLPDDAIAIRPDASVVVDVEALLAARLPGLTVTDVRVEGGEVVVRAAVG</sequence>
<proteinExistence type="predicted"/>
<dbReference type="RefSeq" id="WP_129201810.1">
    <property type="nucleotide sequence ID" value="NZ_CP035495.1"/>
</dbReference>
<evidence type="ECO:0000313" key="2">
    <source>
        <dbReference type="Proteomes" id="UP000291758"/>
    </source>
</evidence>
<reference evidence="1 2" key="1">
    <citation type="submission" date="2019-01" db="EMBL/GenBank/DDBJ databases">
        <title>Genome sequencing of strain 2JSPR-7.</title>
        <authorList>
            <person name="Heo J."/>
            <person name="Kim S.-J."/>
            <person name="Kim J.-S."/>
            <person name="Hong S.-B."/>
            <person name="Kwon S.-W."/>
        </authorList>
    </citation>
    <scope>NUCLEOTIDE SEQUENCE [LARGE SCALE GENOMIC DNA]</scope>
    <source>
        <strain evidence="1 2">2JSPR-7</strain>
    </source>
</reference>
<gene>
    <name evidence="1" type="ORF">ET495_00700</name>
</gene>
<name>A0A4V0YDV7_9MICO</name>
<dbReference type="Proteomes" id="UP000291758">
    <property type="component" value="Chromosome"/>
</dbReference>
<dbReference type="AlphaFoldDB" id="A0A4V0YDV7"/>
<dbReference type="KEGG" id="xyl:ET495_00700"/>
<accession>A0A4V0YDV7</accession>
<keyword evidence="2" id="KW-1185">Reference proteome</keyword>